<protein>
    <submittedName>
        <fullName evidence="1">Uncharacterized protein</fullName>
    </submittedName>
</protein>
<organism evidence="1 2">
    <name type="scientific">Orchesella dallaii</name>
    <dbReference type="NCBI Taxonomy" id="48710"/>
    <lineage>
        <taxon>Eukaryota</taxon>
        <taxon>Metazoa</taxon>
        <taxon>Ecdysozoa</taxon>
        <taxon>Arthropoda</taxon>
        <taxon>Hexapoda</taxon>
        <taxon>Collembola</taxon>
        <taxon>Entomobryomorpha</taxon>
        <taxon>Entomobryoidea</taxon>
        <taxon>Orchesellidae</taxon>
        <taxon>Orchesellinae</taxon>
        <taxon>Orchesella</taxon>
    </lineage>
</organism>
<evidence type="ECO:0000313" key="1">
    <source>
        <dbReference type="EMBL" id="CAL8140711.1"/>
    </source>
</evidence>
<accession>A0ABP1S0Y0</accession>
<evidence type="ECO:0000313" key="2">
    <source>
        <dbReference type="Proteomes" id="UP001642540"/>
    </source>
</evidence>
<keyword evidence="2" id="KW-1185">Reference proteome</keyword>
<dbReference type="Proteomes" id="UP001642540">
    <property type="component" value="Unassembled WGS sequence"/>
</dbReference>
<dbReference type="EMBL" id="CAXLJM020000141">
    <property type="protein sequence ID" value="CAL8140711.1"/>
    <property type="molecule type" value="Genomic_DNA"/>
</dbReference>
<proteinExistence type="predicted"/>
<name>A0ABP1S0Y0_9HEXA</name>
<comment type="caution">
    <text evidence="1">The sequence shown here is derived from an EMBL/GenBank/DDBJ whole genome shotgun (WGS) entry which is preliminary data.</text>
</comment>
<gene>
    <name evidence="1" type="ORF">ODALV1_LOCUS28382</name>
</gene>
<sequence length="117" mass="14166">MAFLRKPIPCIKKLSLAERENIIGELLKMIEMLPKGDYDWLSTELLREYYDHVEEQCFIFYSLYNNRNRIMNEMFAVATRQVRTLLNWKRPYPGMIDQARGIIHEIFWVSEIRAEYE</sequence>
<reference evidence="1 2" key="1">
    <citation type="submission" date="2024-08" db="EMBL/GenBank/DDBJ databases">
        <authorList>
            <person name="Cucini C."/>
            <person name="Frati F."/>
        </authorList>
    </citation>
    <scope>NUCLEOTIDE SEQUENCE [LARGE SCALE GENOMIC DNA]</scope>
</reference>